<accession>A0A066X4C7</accession>
<feature type="domain" description="DUF6603" evidence="1">
    <location>
        <begin position="5"/>
        <end position="150"/>
    </location>
</feature>
<organism evidence="2 3">
    <name type="scientific">Colletotrichum sublineola</name>
    <name type="common">Sorghum anthracnose fungus</name>
    <dbReference type="NCBI Taxonomy" id="1173701"/>
    <lineage>
        <taxon>Eukaryota</taxon>
        <taxon>Fungi</taxon>
        <taxon>Dikarya</taxon>
        <taxon>Ascomycota</taxon>
        <taxon>Pezizomycotina</taxon>
        <taxon>Sordariomycetes</taxon>
        <taxon>Hypocreomycetidae</taxon>
        <taxon>Glomerellales</taxon>
        <taxon>Glomerellaceae</taxon>
        <taxon>Colletotrichum</taxon>
        <taxon>Colletotrichum graminicola species complex</taxon>
    </lineage>
</organism>
<dbReference type="STRING" id="1173701.A0A066X4C7"/>
<keyword evidence="3" id="KW-1185">Reference proteome</keyword>
<reference evidence="3" key="1">
    <citation type="journal article" date="2014" name="Genome Announc.">
        <title>Draft genome sequence of Colletotrichum sublineola, a destructive pathogen of cultivated sorghum.</title>
        <authorList>
            <person name="Baroncelli R."/>
            <person name="Sanz-Martin J.M."/>
            <person name="Rech G.E."/>
            <person name="Sukno S.A."/>
            <person name="Thon M.R."/>
        </authorList>
    </citation>
    <scope>NUCLEOTIDE SEQUENCE [LARGE SCALE GENOMIC DNA]</scope>
    <source>
        <strain evidence="3">TX430BB</strain>
    </source>
</reference>
<dbReference type="InterPro" id="IPR046538">
    <property type="entry name" value="DUF6603"/>
</dbReference>
<dbReference type="OMA" id="RISWSID"/>
<dbReference type="EMBL" id="JMSE01001467">
    <property type="protein sequence ID" value="KDN60865.1"/>
    <property type="molecule type" value="Genomic_DNA"/>
</dbReference>
<feature type="domain" description="DUF6603" evidence="1">
    <location>
        <begin position="190"/>
        <end position="394"/>
    </location>
</feature>
<dbReference type="Pfam" id="PF20248">
    <property type="entry name" value="DUF6603"/>
    <property type="match status" value="2"/>
</dbReference>
<comment type="caution">
    <text evidence="2">The sequence shown here is derived from an EMBL/GenBank/DDBJ whole genome shotgun (WGS) entry which is preliminary data.</text>
</comment>
<dbReference type="eggNOG" id="ENOG502R9QD">
    <property type="taxonomic scope" value="Eukaryota"/>
</dbReference>
<dbReference type="HOGENOM" id="CLU_624048_0_0_1"/>
<dbReference type="OrthoDB" id="5352492at2759"/>
<evidence type="ECO:0000259" key="1">
    <source>
        <dbReference type="Pfam" id="PF20248"/>
    </source>
</evidence>
<dbReference type="Proteomes" id="UP000027238">
    <property type="component" value="Unassembled WGS sequence"/>
</dbReference>
<proteinExistence type="predicted"/>
<evidence type="ECO:0000313" key="3">
    <source>
        <dbReference type="Proteomes" id="UP000027238"/>
    </source>
</evidence>
<protein>
    <recommendedName>
        <fullName evidence="1">DUF6603 domain-containing protein</fullName>
    </recommendedName>
</protein>
<name>A0A066X4C7_COLSU</name>
<sequence>MFTRSLSAASDKPSLTVAGIVRHGDSEGMKYFAGGLIVSYVSYQFMATGFYGTVPPDVRGRPSFTSVFILAKLDGPLVSLNFAEISGPTGGLGYNSSARVPMIKEVVTYPLVAPADFKDANRALDALKTLTNLDKGGWFSPRDKRFWAAMASRWMPSRWCRSTQYCWCSSGAGAHQARARQAWHGPYRRPDYGLLKVKAHLALGSYILAPECHLTGSIALVHWFDGPHADKSRVGDFVFTLGGYQEGMKVPFGWLNQLRVGISWGMSKSLSISGQAYFTVTPKVCMPGVRLYASFSVGPIAEWFDAFSDFLINYKPFHFVGHVRIAMGVSFDINFLFTHTHISVELGADLTLWAPPLAGTVHVDLWVASFSIDFGATQQAAEDIDFYCFYLLVLPASQRVAAKLTPNDEMKRPEPRCPDSEGHNFVVTSGLVNADEKPG</sequence>
<gene>
    <name evidence="2" type="ORF">CSUB01_04666</name>
</gene>
<dbReference type="AlphaFoldDB" id="A0A066X4C7"/>
<evidence type="ECO:0000313" key="2">
    <source>
        <dbReference type="EMBL" id="KDN60865.1"/>
    </source>
</evidence>